<dbReference type="AlphaFoldDB" id="A0A482X8T3"/>
<dbReference type="InterPro" id="IPR007867">
    <property type="entry name" value="GMC_OxRtase_C"/>
</dbReference>
<dbReference type="PIRSF" id="PIRSF000137">
    <property type="entry name" value="Alcohol_oxidase"/>
    <property type="match status" value="1"/>
</dbReference>
<comment type="cofactor">
    <cofactor evidence="2">
        <name>FAD</name>
        <dbReference type="ChEBI" id="CHEBI:57692"/>
    </cofactor>
</comment>
<dbReference type="SUPFAM" id="SSF51905">
    <property type="entry name" value="FAD/NAD(P)-binding domain"/>
    <property type="match status" value="1"/>
</dbReference>
<dbReference type="PROSITE" id="PS00624">
    <property type="entry name" value="GMC_OXRED_2"/>
    <property type="match status" value="1"/>
</dbReference>
<feature type="domain" description="Glucose-methanol-choline oxidoreductase N-terminal" evidence="4">
    <location>
        <begin position="148"/>
        <end position="171"/>
    </location>
</feature>
<feature type="binding site" evidence="2">
    <location>
        <position position="281"/>
    </location>
    <ligand>
        <name>FAD</name>
        <dbReference type="ChEBI" id="CHEBI:57692"/>
    </ligand>
</feature>
<dbReference type="Gene3D" id="3.50.50.60">
    <property type="entry name" value="FAD/NAD(P)-binding domain"/>
    <property type="match status" value="1"/>
</dbReference>
<dbReference type="SUPFAM" id="SSF54373">
    <property type="entry name" value="FAD-linked reductases, C-terminal domain"/>
    <property type="match status" value="1"/>
</dbReference>
<dbReference type="GO" id="GO:0016614">
    <property type="term" value="F:oxidoreductase activity, acting on CH-OH group of donors"/>
    <property type="evidence" value="ECO:0007669"/>
    <property type="project" value="InterPro"/>
</dbReference>
<dbReference type="OrthoDB" id="269227at2759"/>
<evidence type="ECO:0000313" key="7">
    <source>
        <dbReference type="Proteomes" id="UP000291343"/>
    </source>
</evidence>
<evidence type="ECO:0000259" key="5">
    <source>
        <dbReference type="PROSITE" id="PS00624"/>
    </source>
</evidence>
<dbReference type="SMR" id="A0A482X8T3"/>
<gene>
    <name evidence="6" type="ORF">LSTR_LSTR006710</name>
</gene>
<dbReference type="InterPro" id="IPR000172">
    <property type="entry name" value="GMC_OxRdtase_N"/>
</dbReference>
<dbReference type="Gene3D" id="3.30.560.10">
    <property type="entry name" value="Glucose Oxidase, domain 3"/>
    <property type="match status" value="1"/>
</dbReference>
<dbReference type="FunCoup" id="A0A482X8T3">
    <property type="interactions" value="26"/>
</dbReference>
<dbReference type="EMBL" id="QKKF02015641">
    <property type="protein sequence ID" value="RZF42117.1"/>
    <property type="molecule type" value="Genomic_DNA"/>
</dbReference>
<keyword evidence="3" id="KW-0285">Flavoprotein</keyword>
<proteinExistence type="inferred from homology"/>
<keyword evidence="2 3" id="KW-0274">FAD</keyword>
<protein>
    <recommendedName>
        <fullName evidence="4 5">Glucose-methanol-choline oxidoreductase N-terminal domain-containing protein</fullName>
    </recommendedName>
</protein>
<dbReference type="GO" id="GO:0050660">
    <property type="term" value="F:flavin adenine dinucleotide binding"/>
    <property type="evidence" value="ECO:0007669"/>
    <property type="project" value="InterPro"/>
</dbReference>
<dbReference type="PANTHER" id="PTHR11552">
    <property type="entry name" value="GLUCOSE-METHANOL-CHOLINE GMC OXIDOREDUCTASE"/>
    <property type="match status" value="1"/>
</dbReference>
<dbReference type="InParanoid" id="A0A482X8T3"/>
<dbReference type="Proteomes" id="UP000291343">
    <property type="component" value="Unassembled WGS sequence"/>
</dbReference>
<sequence>MVSSEFRKNKMAPPSLRAISQTRIALSYGPSFSFVMLIRLAIYLYRQDIEDRPNQVKDCPVAGIHKEYDFIVIGGGSAGNVVANRLSEIGDWTVLLLEAGGDENVLSDLPMMYPALQKSPLDWEFKTEPMPGQACGAMKENRSSWPRGKVIGGSSVLNAMLYIRGNRNDYDRWAALGNKGWSYKDVLPYFKKSEDVRVPELMKSDYHGTGGYLTVENFRYYSLIADTFLQAGTQMGYSVVDVNGENQTGFLKSHGTLRNGLRWVHDLKIHFNIHVSLHSHVNKIEFDYVNGRKVARSVIFTKLGGRERRVTARKEIILSAGAVKSPQLLMLSGIGPRAHLQQMNISVLVDSPGVGGNLQDHIALGGTTYLFTSPPDTRPMGVGFVLPRMMTLNSLYQFLRSGTGPFYCLPLAEVMAFVNTRLNRDKSWPDIQLFLASSSDSGDGGLFNRRGTGLTDDYYASVYEPILYKDAYTIAPLLLRPKARGRVFLKDNDPTSSPIIDANYLSNEDDIAVLVEGAKIGYELSQMEAMKKYNVHMHNISAPACKHLPFLSDEFWACQARQYTMTIYHPVGTCKMGPVHDETAVVDDRLRVRGVDGLRVVDASIMPYIVSGNTNAPTIMIAEKASDLIKEDWLL</sequence>
<dbReference type="Pfam" id="PF00732">
    <property type="entry name" value="GMC_oxred_N"/>
    <property type="match status" value="1"/>
</dbReference>
<evidence type="ECO:0000256" key="3">
    <source>
        <dbReference type="RuleBase" id="RU003968"/>
    </source>
</evidence>
<evidence type="ECO:0000256" key="1">
    <source>
        <dbReference type="ARBA" id="ARBA00010790"/>
    </source>
</evidence>
<comment type="caution">
    <text evidence="6">The sequence shown here is derived from an EMBL/GenBank/DDBJ whole genome shotgun (WGS) entry which is preliminary data.</text>
</comment>
<dbReference type="PANTHER" id="PTHR11552:SF186">
    <property type="entry name" value="GLUCOSE-METHANOL-CHOLINE OXIDOREDUCTASE N-TERMINAL DOMAIN-CONTAINING PROTEIN"/>
    <property type="match status" value="1"/>
</dbReference>
<comment type="similarity">
    <text evidence="1 3">Belongs to the GMC oxidoreductase family.</text>
</comment>
<feature type="domain" description="Glucose-methanol-choline oxidoreductase N-terminal" evidence="5">
    <location>
        <begin position="321"/>
        <end position="335"/>
    </location>
</feature>
<name>A0A482X8T3_LAOST</name>
<dbReference type="PROSITE" id="PS00623">
    <property type="entry name" value="GMC_OXRED_1"/>
    <property type="match status" value="1"/>
</dbReference>
<reference evidence="6 7" key="1">
    <citation type="journal article" date="2017" name="Gigascience">
        <title>Genome sequence of the small brown planthopper, Laodelphax striatellus.</title>
        <authorList>
            <person name="Zhu J."/>
            <person name="Jiang F."/>
            <person name="Wang X."/>
            <person name="Yang P."/>
            <person name="Bao Y."/>
            <person name="Zhao W."/>
            <person name="Wang W."/>
            <person name="Lu H."/>
            <person name="Wang Q."/>
            <person name="Cui N."/>
            <person name="Li J."/>
            <person name="Chen X."/>
            <person name="Luo L."/>
            <person name="Yu J."/>
            <person name="Kang L."/>
            <person name="Cui F."/>
        </authorList>
    </citation>
    <scope>NUCLEOTIDE SEQUENCE [LARGE SCALE GENOMIC DNA]</scope>
    <source>
        <strain evidence="6">Lst14</strain>
    </source>
</reference>
<organism evidence="6 7">
    <name type="scientific">Laodelphax striatellus</name>
    <name type="common">Small brown planthopper</name>
    <name type="synonym">Delphax striatella</name>
    <dbReference type="NCBI Taxonomy" id="195883"/>
    <lineage>
        <taxon>Eukaryota</taxon>
        <taxon>Metazoa</taxon>
        <taxon>Ecdysozoa</taxon>
        <taxon>Arthropoda</taxon>
        <taxon>Hexapoda</taxon>
        <taxon>Insecta</taxon>
        <taxon>Pterygota</taxon>
        <taxon>Neoptera</taxon>
        <taxon>Paraneoptera</taxon>
        <taxon>Hemiptera</taxon>
        <taxon>Auchenorrhyncha</taxon>
        <taxon>Fulgoroidea</taxon>
        <taxon>Delphacidae</taxon>
        <taxon>Criomorphinae</taxon>
        <taxon>Laodelphax</taxon>
    </lineage>
</organism>
<feature type="binding site" evidence="2">
    <location>
        <position position="150"/>
    </location>
    <ligand>
        <name>FAD</name>
        <dbReference type="ChEBI" id="CHEBI:57692"/>
    </ligand>
</feature>
<keyword evidence="7" id="KW-1185">Reference proteome</keyword>
<evidence type="ECO:0000259" key="4">
    <source>
        <dbReference type="PROSITE" id="PS00623"/>
    </source>
</evidence>
<evidence type="ECO:0000256" key="2">
    <source>
        <dbReference type="PIRSR" id="PIRSR000137-2"/>
    </source>
</evidence>
<accession>A0A482X8T3</accession>
<evidence type="ECO:0000313" key="6">
    <source>
        <dbReference type="EMBL" id="RZF42117.1"/>
    </source>
</evidence>
<dbReference type="STRING" id="195883.A0A482X8T3"/>
<dbReference type="InterPro" id="IPR036188">
    <property type="entry name" value="FAD/NAD-bd_sf"/>
</dbReference>
<dbReference type="Pfam" id="PF05199">
    <property type="entry name" value="GMC_oxred_C"/>
    <property type="match status" value="1"/>
</dbReference>
<dbReference type="InterPro" id="IPR012132">
    <property type="entry name" value="GMC_OxRdtase"/>
</dbReference>